<keyword evidence="15" id="KW-1185">Reference proteome</keyword>
<comment type="similarity">
    <text evidence="2">Belongs to the DtxR/MntR family.</text>
</comment>
<evidence type="ECO:0000256" key="12">
    <source>
        <dbReference type="ARBA" id="ARBA00032593"/>
    </source>
</evidence>
<dbReference type="InterPro" id="IPR036421">
    <property type="entry name" value="Fe_dep_repressor_sf"/>
</dbReference>
<dbReference type="RefSeq" id="WP_184453962.1">
    <property type="nucleotide sequence ID" value="NZ_JACHMK010000001.1"/>
</dbReference>
<comment type="caution">
    <text evidence="14">The sequence shown here is derived from an EMBL/GenBank/DDBJ whole genome shotgun (WGS) entry which is preliminary data.</text>
</comment>
<evidence type="ECO:0000313" key="14">
    <source>
        <dbReference type="EMBL" id="MBB6335536.1"/>
    </source>
</evidence>
<evidence type="ECO:0000256" key="5">
    <source>
        <dbReference type="ARBA" id="ARBA00022491"/>
    </source>
</evidence>
<evidence type="ECO:0000256" key="7">
    <source>
        <dbReference type="ARBA" id="ARBA00023015"/>
    </source>
</evidence>
<dbReference type="InterPro" id="IPR007167">
    <property type="entry name" value="Fe-transptr_FeoA-like"/>
</dbReference>
<name>A0A923E8L2_9ACTO</name>
<reference evidence="14" key="1">
    <citation type="submission" date="2020-08" db="EMBL/GenBank/DDBJ databases">
        <title>Sequencing the genomes of 1000 actinobacteria strains.</title>
        <authorList>
            <person name="Klenk H.-P."/>
        </authorList>
    </citation>
    <scope>NUCLEOTIDE SEQUENCE</scope>
    <source>
        <strain evidence="14">DSM 10695</strain>
    </source>
</reference>
<accession>A0A923E8L2</accession>
<dbReference type="InterPro" id="IPR022689">
    <property type="entry name" value="Iron_dep_repressor"/>
</dbReference>
<dbReference type="Pfam" id="PF02742">
    <property type="entry name" value="Fe_dep_repr_C"/>
    <property type="match status" value="1"/>
</dbReference>
<dbReference type="GO" id="GO:0005737">
    <property type="term" value="C:cytoplasm"/>
    <property type="evidence" value="ECO:0007669"/>
    <property type="project" value="UniProtKB-SubCell"/>
</dbReference>
<dbReference type="PROSITE" id="PS50944">
    <property type="entry name" value="HTH_DTXR"/>
    <property type="match status" value="1"/>
</dbReference>
<keyword evidence="8" id="KW-0238">DNA-binding</keyword>
<dbReference type="Proteomes" id="UP000617426">
    <property type="component" value="Unassembled WGS sequence"/>
</dbReference>
<evidence type="ECO:0000256" key="9">
    <source>
        <dbReference type="ARBA" id="ARBA00023159"/>
    </source>
</evidence>
<keyword evidence="4" id="KW-0963">Cytoplasm</keyword>
<dbReference type="GO" id="GO:0003677">
    <property type="term" value="F:DNA binding"/>
    <property type="evidence" value="ECO:0007669"/>
    <property type="project" value="UniProtKB-KW"/>
</dbReference>
<dbReference type="Gene3D" id="1.10.60.10">
    <property type="entry name" value="Iron dependent repressor, metal binding and dimerisation domain"/>
    <property type="match status" value="1"/>
</dbReference>
<keyword evidence="11" id="KW-0464">Manganese</keyword>
<dbReference type="Gene3D" id="2.30.30.90">
    <property type="match status" value="1"/>
</dbReference>
<dbReference type="InterPro" id="IPR036388">
    <property type="entry name" value="WH-like_DNA-bd_sf"/>
</dbReference>
<evidence type="ECO:0000256" key="1">
    <source>
        <dbReference type="ARBA" id="ARBA00004496"/>
    </source>
</evidence>
<evidence type="ECO:0000313" key="15">
    <source>
        <dbReference type="Proteomes" id="UP000617426"/>
    </source>
</evidence>
<evidence type="ECO:0000256" key="2">
    <source>
        <dbReference type="ARBA" id="ARBA00007871"/>
    </source>
</evidence>
<evidence type="ECO:0000256" key="4">
    <source>
        <dbReference type="ARBA" id="ARBA00022490"/>
    </source>
</evidence>
<dbReference type="FunFam" id="1.10.60.10:FF:000004">
    <property type="entry name" value="DtxR family transcriptional regulator"/>
    <property type="match status" value="1"/>
</dbReference>
<keyword evidence="10" id="KW-0804">Transcription</keyword>
<evidence type="ECO:0000256" key="6">
    <source>
        <dbReference type="ARBA" id="ARBA00023004"/>
    </source>
</evidence>
<dbReference type="AlphaFoldDB" id="A0A923E8L2"/>
<gene>
    <name evidence="14" type="ORF">HD592_002101</name>
</gene>
<dbReference type="GO" id="GO:0046914">
    <property type="term" value="F:transition metal ion binding"/>
    <property type="evidence" value="ECO:0007669"/>
    <property type="project" value="InterPro"/>
</dbReference>
<keyword evidence="6" id="KW-0408">Iron</keyword>
<dbReference type="SUPFAM" id="SSF50037">
    <property type="entry name" value="C-terminal domain of transcriptional repressors"/>
    <property type="match status" value="1"/>
</dbReference>
<dbReference type="SUPFAM" id="SSF46785">
    <property type="entry name" value="Winged helix' DNA-binding domain"/>
    <property type="match status" value="1"/>
</dbReference>
<dbReference type="InterPro" id="IPR038157">
    <property type="entry name" value="FeoA_core_dom"/>
</dbReference>
<dbReference type="GO" id="GO:0045892">
    <property type="term" value="P:negative regulation of DNA-templated transcription"/>
    <property type="evidence" value="ECO:0007669"/>
    <property type="project" value="TreeGrafter"/>
</dbReference>
<keyword evidence="9" id="KW-0010">Activator</keyword>
<dbReference type="Gene3D" id="1.10.10.10">
    <property type="entry name" value="Winged helix-like DNA-binding domain superfamily/Winged helix DNA-binding domain"/>
    <property type="match status" value="1"/>
</dbReference>
<dbReference type="InterPro" id="IPR022687">
    <property type="entry name" value="HTH_DTXR"/>
</dbReference>
<dbReference type="InterPro" id="IPR036390">
    <property type="entry name" value="WH_DNA-bd_sf"/>
</dbReference>
<keyword evidence="5" id="KW-0678">Repressor</keyword>
<evidence type="ECO:0000256" key="11">
    <source>
        <dbReference type="ARBA" id="ARBA00023211"/>
    </source>
</evidence>
<evidence type="ECO:0000256" key="10">
    <source>
        <dbReference type="ARBA" id="ARBA00023163"/>
    </source>
</evidence>
<organism evidence="14 15">
    <name type="scientific">Schaalia hyovaginalis</name>
    <dbReference type="NCBI Taxonomy" id="29316"/>
    <lineage>
        <taxon>Bacteria</taxon>
        <taxon>Bacillati</taxon>
        <taxon>Actinomycetota</taxon>
        <taxon>Actinomycetes</taxon>
        <taxon>Actinomycetales</taxon>
        <taxon>Actinomycetaceae</taxon>
        <taxon>Schaalia</taxon>
    </lineage>
</organism>
<dbReference type="GO" id="GO:0046983">
    <property type="term" value="F:protein dimerization activity"/>
    <property type="evidence" value="ECO:0007669"/>
    <property type="project" value="InterPro"/>
</dbReference>
<protein>
    <recommendedName>
        <fullName evidence="12">Manganese transport regulator</fullName>
    </recommendedName>
</protein>
<dbReference type="PANTHER" id="PTHR33238:SF11">
    <property type="entry name" value="TRANSCRIPTIONAL REGULATOR MNTR"/>
    <property type="match status" value="1"/>
</dbReference>
<dbReference type="GO" id="GO:0003700">
    <property type="term" value="F:DNA-binding transcription factor activity"/>
    <property type="evidence" value="ECO:0007669"/>
    <property type="project" value="InterPro"/>
</dbReference>
<dbReference type="InterPro" id="IPR050536">
    <property type="entry name" value="DtxR_MntR_Metal-Reg"/>
</dbReference>
<proteinExistence type="inferred from homology"/>
<dbReference type="SMART" id="SM00529">
    <property type="entry name" value="HTH_DTXR"/>
    <property type="match status" value="1"/>
</dbReference>
<feature type="domain" description="HTH dtxR-type" evidence="13">
    <location>
        <begin position="1"/>
        <end position="68"/>
    </location>
</feature>
<keyword evidence="7" id="KW-0805">Transcription regulation</keyword>
<dbReference type="SUPFAM" id="SSF47979">
    <property type="entry name" value="Iron-dependent repressor protein, dimerization domain"/>
    <property type="match status" value="1"/>
</dbReference>
<dbReference type="Pfam" id="PF01325">
    <property type="entry name" value="Fe_dep_repress"/>
    <property type="match status" value="1"/>
</dbReference>
<dbReference type="InterPro" id="IPR001367">
    <property type="entry name" value="Fe_dep_repressor"/>
</dbReference>
<dbReference type="EMBL" id="JACHMK010000001">
    <property type="protein sequence ID" value="MBB6335536.1"/>
    <property type="molecule type" value="Genomic_DNA"/>
</dbReference>
<dbReference type="Pfam" id="PF04023">
    <property type="entry name" value="FeoA"/>
    <property type="match status" value="1"/>
</dbReference>
<evidence type="ECO:0000259" key="13">
    <source>
        <dbReference type="PROSITE" id="PS50944"/>
    </source>
</evidence>
<comment type="subcellular location">
    <subcellularLocation>
        <location evidence="1">Cytoplasm</location>
    </subcellularLocation>
</comment>
<dbReference type="PANTHER" id="PTHR33238">
    <property type="entry name" value="IRON (METAL) DEPENDENT REPRESSOR, DTXR FAMILY"/>
    <property type="match status" value="1"/>
</dbReference>
<dbReference type="InterPro" id="IPR008988">
    <property type="entry name" value="Transcriptional_repressor_C"/>
</dbReference>
<comment type="subunit">
    <text evidence="3">Homodimer.</text>
</comment>
<evidence type="ECO:0000256" key="8">
    <source>
        <dbReference type="ARBA" id="ARBA00023125"/>
    </source>
</evidence>
<sequence>MVFSQVSASNQNYLKAVWTLGEWSDEAVTATTVAAKVGVRLSTASDAIRRLAEQGYLAHAPYGAVALTDKGLAVALAMVRRHRLIEAFLVETLGYRADQVHEEAEVLEHAVSDFMIERIDAQLGRPERDPHGDPIPRADGSVPAFGALLLAEAARSASNRGALRVERIADDDPELVRFLAERGIVYGAEVVLREPPPYSEAVALSLRGAREEVSFGMQAARAVWVAALDEGAPKR</sequence>
<evidence type="ECO:0000256" key="3">
    <source>
        <dbReference type="ARBA" id="ARBA00011738"/>
    </source>
</evidence>